<dbReference type="InterPro" id="IPR001087">
    <property type="entry name" value="GDSL"/>
</dbReference>
<sequence>MNERQIERVFGDAMRGRSNERCRPYVEALLKLCREINVKGIDLWTAIQQQDDWLNICFTDGIHFTSKASEIVVKEVLKAVREADWKPSLYWKSLPVEFPFDVDVDVPNSISLCDLDLTRNKQLESQPGTARL</sequence>
<evidence type="ECO:0000256" key="1">
    <source>
        <dbReference type="ARBA" id="ARBA00008668"/>
    </source>
</evidence>
<dbReference type="Pfam" id="PF00657">
    <property type="entry name" value="Lipase_GDSL"/>
    <property type="match status" value="1"/>
</dbReference>
<dbReference type="AlphaFoldDB" id="A0A087H3L3"/>
<dbReference type="eggNOG" id="KOG3035">
    <property type="taxonomic scope" value="Eukaryota"/>
</dbReference>
<organism evidence="2 3">
    <name type="scientific">Arabis alpina</name>
    <name type="common">Alpine rock-cress</name>
    <dbReference type="NCBI Taxonomy" id="50452"/>
    <lineage>
        <taxon>Eukaryota</taxon>
        <taxon>Viridiplantae</taxon>
        <taxon>Streptophyta</taxon>
        <taxon>Embryophyta</taxon>
        <taxon>Tracheophyta</taxon>
        <taxon>Spermatophyta</taxon>
        <taxon>Magnoliopsida</taxon>
        <taxon>eudicotyledons</taxon>
        <taxon>Gunneridae</taxon>
        <taxon>Pentapetalae</taxon>
        <taxon>rosids</taxon>
        <taxon>malvids</taxon>
        <taxon>Brassicales</taxon>
        <taxon>Brassicaceae</taxon>
        <taxon>Arabideae</taxon>
        <taxon>Arabis</taxon>
    </lineage>
</organism>
<proteinExistence type="inferred from homology"/>
<evidence type="ECO:0008006" key="4">
    <source>
        <dbReference type="Google" id="ProtNLM"/>
    </source>
</evidence>
<dbReference type="InterPro" id="IPR045136">
    <property type="entry name" value="Iah1-like"/>
</dbReference>
<dbReference type="PANTHER" id="PTHR14209:SF37">
    <property type="entry name" value="SGNH HYDROLASE-TYPE ESTERASE DOMAIN-CONTAINING PROTEIN"/>
    <property type="match status" value="1"/>
</dbReference>
<reference evidence="3" key="1">
    <citation type="journal article" date="2015" name="Nat. Plants">
        <title>Genome expansion of Arabis alpina linked with retrotransposition and reduced symmetric DNA methylation.</title>
        <authorList>
            <person name="Willing E.M."/>
            <person name="Rawat V."/>
            <person name="Mandakova T."/>
            <person name="Maumus F."/>
            <person name="James G.V."/>
            <person name="Nordstroem K.J."/>
            <person name="Becker C."/>
            <person name="Warthmann N."/>
            <person name="Chica C."/>
            <person name="Szarzynska B."/>
            <person name="Zytnicki M."/>
            <person name="Albani M.C."/>
            <person name="Kiefer C."/>
            <person name="Bergonzi S."/>
            <person name="Castaings L."/>
            <person name="Mateos J.L."/>
            <person name="Berns M.C."/>
            <person name="Bujdoso N."/>
            <person name="Piofczyk T."/>
            <person name="de Lorenzo L."/>
            <person name="Barrero-Sicilia C."/>
            <person name="Mateos I."/>
            <person name="Piednoel M."/>
            <person name="Hagmann J."/>
            <person name="Chen-Min-Tao R."/>
            <person name="Iglesias-Fernandez R."/>
            <person name="Schuster S.C."/>
            <person name="Alonso-Blanco C."/>
            <person name="Roudier F."/>
            <person name="Carbonero P."/>
            <person name="Paz-Ares J."/>
            <person name="Davis S.J."/>
            <person name="Pecinka A."/>
            <person name="Quesneville H."/>
            <person name="Colot V."/>
            <person name="Lysak M.A."/>
            <person name="Weigel D."/>
            <person name="Coupland G."/>
            <person name="Schneeberger K."/>
        </authorList>
    </citation>
    <scope>NUCLEOTIDE SEQUENCE [LARGE SCALE GENOMIC DNA]</scope>
    <source>
        <strain evidence="3">cv. Pajares</strain>
    </source>
</reference>
<keyword evidence="3" id="KW-1185">Reference proteome</keyword>
<gene>
    <name evidence="2" type="ordered locus">AALP_Aa4g160200</name>
</gene>
<dbReference type="Gene3D" id="3.40.50.1110">
    <property type="entry name" value="SGNH hydrolase"/>
    <property type="match status" value="1"/>
</dbReference>
<dbReference type="OrthoDB" id="671439at2759"/>
<comment type="similarity">
    <text evidence="1">Belongs to the 'GDSL' lipolytic enzyme family.</text>
</comment>
<dbReference type="Gramene" id="KFK36715">
    <property type="protein sequence ID" value="KFK36715"/>
    <property type="gene ID" value="AALP_AA4G160200"/>
</dbReference>
<accession>A0A087H3L3</accession>
<dbReference type="GO" id="GO:0016788">
    <property type="term" value="F:hydrolase activity, acting on ester bonds"/>
    <property type="evidence" value="ECO:0007669"/>
    <property type="project" value="InterPro"/>
</dbReference>
<dbReference type="InterPro" id="IPR036514">
    <property type="entry name" value="SGNH_hydro_sf"/>
</dbReference>
<dbReference type="OMA" id="NERCRPY"/>
<dbReference type="EMBL" id="CM002872">
    <property type="protein sequence ID" value="KFK36715.1"/>
    <property type="molecule type" value="Genomic_DNA"/>
</dbReference>
<dbReference type="Proteomes" id="UP000029120">
    <property type="component" value="Chromosome 4"/>
</dbReference>
<dbReference type="SUPFAM" id="SSF52266">
    <property type="entry name" value="SGNH hydrolase"/>
    <property type="match status" value="1"/>
</dbReference>
<evidence type="ECO:0000313" key="2">
    <source>
        <dbReference type="EMBL" id="KFK36715.1"/>
    </source>
</evidence>
<protein>
    <recommendedName>
        <fullName evidence="4">SGNH hydrolase-type esterase domain-containing protein</fullName>
    </recommendedName>
</protein>
<dbReference type="PANTHER" id="PTHR14209">
    <property type="entry name" value="ISOAMYL ACETATE-HYDROLYZING ESTERASE 1"/>
    <property type="match status" value="1"/>
</dbReference>
<evidence type="ECO:0000313" key="3">
    <source>
        <dbReference type="Proteomes" id="UP000029120"/>
    </source>
</evidence>
<name>A0A087H3L3_ARAAL</name>